<dbReference type="Pfam" id="PF00582">
    <property type="entry name" value="Usp"/>
    <property type="match status" value="1"/>
</dbReference>
<evidence type="ECO:0000313" key="3">
    <source>
        <dbReference type="EMBL" id="NBG88466.1"/>
    </source>
</evidence>
<organism evidence="3 4">
    <name type="scientific">Isachenkonia alkalipeptolytica</name>
    <dbReference type="NCBI Taxonomy" id="2565777"/>
    <lineage>
        <taxon>Bacteria</taxon>
        <taxon>Bacillati</taxon>
        <taxon>Bacillota</taxon>
        <taxon>Clostridia</taxon>
        <taxon>Eubacteriales</taxon>
        <taxon>Clostridiaceae</taxon>
        <taxon>Isachenkonia</taxon>
    </lineage>
</organism>
<dbReference type="EMBL" id="SUMG01000008">
    <property type="protein sequence ID" value="NBG88466.1"/>
    <property type="molecule type" value="Genomic_DNA"/>
</dbReference>
<gene>
    <name evidence="3" type="ORF">ISALK_08120</name>
</gene>
<comment type="caution">
    <text evidence="3">The sequence shown here is derived from an EMBL/GenBank/DDBJ whole genome shotgun (WGS) entry which is preliminary data.</text>
</comment>
<sequence length="148" mass="16354">MKLLVCFDGSDPSHRAIEKAHKLTGDSGVHEVTILHAYQENYWFSMGDGYAPSPDMLKKLENFEESQVQEKKEKILELAKIFDNTEVSLDVKTIHGHPARVITKVAEEGEYDLIIIGSRGLGGIRKVVLGSVSNAVMQGTKVSVMVVK</sequence>
<evidence type="ECO:0000259" key="2">
    <source>
        <dbReference type="Pfam" id="PF00582"/>
    </source>
</evidence>
<dbReference type="InterPro" id="IPR006015">
    <property type="entry name" value="Universal_stress_UspA"/>
</dbReference>
<dbReference type="CDD" id="cd00293">
    <property type="entry name" value="USP-like"/>
    <property type="match status" value="1"/>
</dbReference>
<dbReference type="SUPFAM" id="SSF52402">
    <property type="entry name" value="Adenine nucleotide alpha hydrolases-like"/>
    <property type="match status" value="1"/>
</dbReference>
<feature type="domain" description="UspA" evidence="2">
    <location>
        <begin position="2"/>
        <end position="148"/>
    </location>
</feature>
<keyword evidence="4" id="KW-1185">Reference proteome</keyword>
<dbReference type="RefSeq" id="WP_160721093.1">
    <property type="nucleotide sequence ID" value="NZ_SUMG01000008.1"/>
</dbReference>
<evidence type="ECO:0000256" key="1">
    <source>
        <dbReference type="ARBA" id="ARBA00008791"/>
    </source>
</evidence>
<name>A0AA44BFE5_9CLOT</name>
<comment type="similarity">
    <text evidence="1">Belongs to the universal stress protein A family.</text>
</comment>
<dbReference type="Gene3D" id="3.40.50.620">
    <property type="entry name" value="HUPs"/>
    <property type="match status" value="1"/>
</dbReference>
<reference evidence="3 4" key="1">
    <citation type="submission" date="2019-04" db="EMBL/GenBank/DDBJ databases">
        <title>Isachenkonia alkalipeptolytica gen. nov. sp. nov. a new anaerobic, alkiliphilic organothrophic bacterium capable to reduce synthesized ferrihydrite isolated from a soda lake.</title>
        <authorList>
            <person name="Toshchakov S.V."/>
            <person name="Zavarzina D.G."/>
            <person name="Zhilina T.N."/>
            <person name="Kostrikina N.A."/>
            <person name="Kublanov I.V."/>
        </authorList>
    </citation>
    <scope>NUCLEOTIDE SEQUENCE [LARGE SCALE GENOMIC DNA]</scope>
    <source>
        <strain evidence="3 4">Z-1701</strain>
    </source>
</reference>
<accession>A0AA44BFE5</accession>
<dbReference type="PRINTS" id="PR01438">
    <property type="entry name" value="UNVRSLSTRESS"/>
</dbReference>
<evidence type="ECO:0000313" key="4">
    <source>
        <dbReference type="Proteomes" id="UP000449710"/>
    </source>
</evidence>
<dbReference type="AlphaFoldDB" id="A0AA44BFE5"/>
<dbReference type="InterPro" id="IPR006016">
    <property type="entry name" value="UspA"/>
</dbReference>
<dbReference type="PANTHER" id="PTHR46268:SF6">
    <property type="entry name" value="UNIVERSAL STRESS PROTEIN UP12"/>
    <property type="match status" value="1"/>
</dbReference>
<dbReference type="Proteomes" id="UP000449710">
    <property type="component" value="Unassembled WGS sequence"/>
</dbReference>
<dbReference type="InterPro" id="IPR014729">
    <property type="entry name" value="Rossmann-like_a/b/a_fold"/>
</dbReference>
<protein>
    <submittedName>
        <fullName evidence="3">Universal stress protein</fullName>
    </submittedName>
</protein>
<dbReference type="PANTHER" id="PTHR46268">
    <property type="entry name" value="STRESS RESPONSE PROTEIN NHAX"/>
    <property type="match status" value="1"/>
</dbReference>
<proteinExistence type="inferred from homology"/>